<dbReference type="Pfam" id="PF13280">
    <property type="entry name" value="WYL"/>
    <property type="match status" value="1"/>
</dbReference>
<feature type="domain" description="WCX" evidence="3">
    <location>
        <begin position="235"/>
        <end position="310"/>
    </location>
</feature>
<dbReference type="Proteomes" id="UP000198553">
    <property type="component" value="Unassembled WGS sequence"/>
</dbReference>
<keyword evidence="4" id="KW-0238">DNA-binding</keyword>
<dbReference type="InterPro" id="IPR051534">
    <property type="entry name" value="CBASS_pafABC_assoc_protein"/>
</dbReference>
<evidence type="ECO:0000313" key="4">
    <source>
        <dbReference type="EMBL" id="SEM73719.1"/>
    </source>
</evidence>
<name>A0A1H8AVA2_9BACI</name>
<evidence type="ECO:0000259" key="1">
    <source>
        <dbReference type="Pfam" id="PF08279"/>
    </source>
</evidence>
<proteinExistence type="predicted"/>
<dbReference type="InterPro" id="IPR057727">
    <property type="entry name" value="WCX_dom"/>
</dbReference>
<feature type="domain" description="WYL" evidence="2">
    <location>
        <begin position="143"/>
        <end position="207"/>
    </location>
</feature>
<dbReference type="InterPro" id="IPR036390">
    <property type="entry name" value="WH_DNA-bd_sf"/>
</dbReference>
<feature type="domain" description="Helix-turn-helix type 11" evidence="1">
    <location>
        <begin position="6"/>
        <end position="60"/>
    </location>
</feature>
<dbReference type="PANTHER" id="PTHR34580">
    <property type="match status" value="1"/>
</dbReference>
<reference evidence="5" key="1">
    <citation type="submission" date="2016-10" db="EMBL/GenBank/DDBJ databases">
        <authorList>
            <person name="Varghese N."/>
            <person name="Submissions S."/>
        </authorList>
    </citation>
    <scope>NUCLEOTIDE SEQUENCE [LARGE SCALE GENOMIC DNA]</scope>
    <source>
        <strain evidence="5">B48,IBRC-M 10115,DSM 25386,CECT 8001</strain>
    </source>
</reference>
<dbReference type="PIRSF" id="PIRSF016838">
    <property type="entry name" value="PafC"/>
    <property type="match status" value="1"/>
</dbReference>
<sequence length="316" mass="37450">MERLIRLLRIINIIQESPGIKARELADLCETSERNIYRDLEILNATNIPIMNEGHSKGYKFLGRFKQYPLNWDEDELQAFEVLPVLLGEKYKTKAFMSAYEKVMATHKVEQVERKTFLSNISKAIQSGKSAESLEEKDLLPFIIEAVLSSRSIEAIYHTQSRNTTTTRKIDPYFLMPRKDRLYIIGYDHKSSEIRTFRLNRFQSIKVVNEKFTKDDISLEKYLQNTWSIIRGEKRIDFKVKFSQEIARYIKEEEYNLPPKLTELTDGSLLFEVTVNDDREILKWIMQYGPDAEILEPESYRLKMKEMLQKWNNFYQ</sequence>
<dbReference type="GO" id="GO:0003677">
    <property type="term" value="F:DNA binding"/>
    <property type="evidence" value="ECO:0007669"/>
    <property type="project" value="UniProtKB-KW"/>
</dbReference>
<dbReference type="AlphaFoldDB" id="A0A1H8AVA2"/>
<dbReference type="Gene3D" id="1.10.10.10">
    <property type="entry name" value="Winged helix-like DNA-binding domain superfamily/Winged helix DNA-binding domain"/>
    <property type="match status" value="1"/>
</dbReference>
<dbReference type="InterPro" id="IPR028349">
    <property type="entry name" value="PafC-like"/>
</dbReference>
<dbReference type="RefSeq" id="WP_090743917.1">
    <property type="nucleotide sequence ID" value="NZ_FOBW01000005.1"/>
</dbReference>
<organism evidence="4 5">
    <name type="scientific">Mesobacillus persicus</name>
    <dbReference type="NCBI Taxonomy" id="930146"/>
    <lineage>
        <taxon>Bacteria</taxon>
        <taxon>Bacillati</taxon>
        <taxon>Bacillota</taxon>
        <taxon>Bacilli</taxon>
        <taxon>Bacillales</taxon>
        <taxon>Bacillaceae</taxon>
        <taxon>Mesobacillus</taxon>
    </lineage>
</organism>
<dbReference type="InterPro" id="IPR036388">
    <property type="entry name" value="WH-like_DNA-bd_sf"/>
</dbReference>
<keyword evidence="5" id="KW-1185">Reference proteome</keyword>
<dbReference type="InterPro" id="IPR026881">
    <property type="entry name" value="WYL_dom"/>
</dbReference>
<evidence type="ECO:0000313" key="5">
    <source>
        <dbReference type="Proteomes" id="UP000198553"/>
    </source>
</evidence>
<dbReference type="PANTHER" id="PTHR34580:SF1">
    <property type="entry name" value="PROTEIN PAFC"/>
    <property type="match status" value="1"/>
</dbReference>
<dbReference type="EMBL" id="FOBW01000005">
    <property type="protein sequence ID" value="SEM73719.1"/>
    <property type="molecule type" value="Genomic_DNA"/>
</dbReference>
<dbReference type="SUPFAM" id="SSF46785">
    <property type="entry name" value="Winged helix' DNA-binding domain"/>
    <property type="match status" value="1"/>
</dbReference>
<dbReference type="Pfam" id="PF25583">
    <property type="entry name" value="WCX"/>
    <property type="match status" value="1"/>
</dbReference>
<dbReference type="PROSITE" id="PS52050">
    <property type="entry name" value="WYL"/>
    <property type="match status" value="1"/>
</dbReference>
<dbReference type="InterPro" id="IPR013196">
    <property type="entry name" value="HTH_11"/>
</dbReference>
<dbReference type="Pfam" id="PF08279">
    <property type="entry name" value="HTH_11"/>
    <property type="match status" value="1"/>
</dbReference>
<accession>A0A1H8AVA2</accession>
<evidence type="ECO:0000259" key="2">
    <source>
        <dbReference type="Pfam" id="PF13280"/>
    </source>
</evidence>
<evidence type="ECO:0000259" key="3">
    <source>
        <dbReference type="Pfam" id="PF25583"/>
    </source>
</evidence>
<gene>
    <name evidence="4" type="ORF">SAMN05192533_105140</name>
</gene>
<dbReference type="OrthoDB" id="9815009at2"/>
<protein>
    <submittedName>
        <fullName evidence="4">Predicted DNA-binding transcriptional regulator YafY, contains an HTH and WYL domains</fullName>
    </submittedName>
</protein>
<dbReference type="STRING" id="930146.SAMN05192533_105140"/>